<sequence length="254" mass="28124">MIRGVFRDTIFHVRQRCSDCQALRTPLLDPACPAPSSLESPAVPHARFKNDRSLASATPASEGGLVATNERGQMRKGREPHFSLRRRPLSILFAVPSSTCVDVERETRLAAALETELAPGQQAESFGAAAQRSLSKARPLTEKHSRHPHNTSSLRHVSASQRLRPCVAFCCLVVHATLSKMVQEHSYNSYSSYVPDPQDSKSTYKAMVTDRHTHPGQKQAAATTTGGNKNKKSKTDVWGPIYQNRQHFIDMHIC</sequence>
<keyword evidence="3" id="KW-1185">Reference proteome</keyword>
<evidence type="ECO:0000313" key="3">
    <source>
        <dbReference type="Proteomes" id="UP001487740"/>
    </source>
</evidence>
<dbReference type="EMBL" id="JARAKH010000040">
    <property type="protein sequence ID" value="KAK8381678.1"/>
    <property type="molecule type" value="Genomic_DNA"/>
</dbReference>
<feature type="region of interest" description="Disordered" evidence="1">
    <location>
        <begin position="120"/>
        <end position="156"/>
    </location>
</feature>
<gene>
    <name evidence="2" type="ORF">O3P69_018642</name>
</gene>
<organism evidence="2 3">
    <name type="scientific">Scylla paramamosain</name>
    <name type="common">Mud crab</name>
    <dbReference type="NCBI Taxonomy" id="85552"/>
    <lineage>
        <taxon>Eukaryota</taxon>
        <taxon>Metazoa</taxon>
        <taxon>Ecdysozoa</taxon>
        <taxon>Arthropoda</taxon>
        <taxon>Crustacea</taxon>
        <taxon>Multicrustacea</taxon>
        <taxon>Malacostraca</taxon>
        <taxon>Eumalacostraca</taxon>
        <taxon>Eucarida</taxon>
        <taxon>Decapoda</taxon>
        <taxon>Pleocyemata</taxon>
        <taxon>Brachyura</taxon>
        <taxon>Eubrachyura</taxon>
        <taxon>Portunoidea</taxon>
        <taxon>Portunidae</taxon>
        <taxon>Portuninae</taxon>
        <taxon>Scylla</taxon>
    </lineage>
</organism>
<feature type="compositionally biased region" description="Low complexity" evidence="1">
    <location>
        <begin position="216"/>
        <end position="228"/>
    </location>
</feature>
<accession>A0AAW0T362</accession>
<evidence type="ECO:0000313" key="2">
    <source>
        <dbReference type="EMBL" id="KAK8381678.1"/>
    </source>
</evidence>
<protein>
    <submittedName>
        <fullName evidence="2">Uncharacterized protein</fullName>
    </submittedName>
</protein>
<proteinExistence type="predicted"/>
<comment type="caution">
    <text evidence="2">The sequence shown here is derived from an EMBL/GenBank/DDBJ whole genome shotgun (WGS) entry which is preliminary data.</text>
</comment>
<evidence type="ECO:0000256" key="1">
    <source>
        <dbReference type="SAM" id="MobiDB-lite"/>
    </source>
</evidence>
<feature type="region of interest" description="Disordered" evidence="1">
    <location>
        <begin position="211"/>
        <end position="236"/>
    </location>
</feature>
<dbReference type="AlphaFoldDB" id="A0AAW0T362"/>
<dbReference type="Proteomes" id="UP001487740">
    <property type="component" value="Unassembled WGS sequence"/>
</dbReference>
<reference evidence="2 3" key="1">
    <citation type="submission" date="2023-03" db="EMBL/GenBank/DDBJ databases">
        <title>High-quality genome of Scylla paramamosain provides insights in environmental adaptation.</title>
        <authorList>
            <person name="Zhang L."/>
        </authorList>
    </citation>
    <scope>NUCLEOTIDE SEQUENCE [LARGE SCALE GENOMIC DNA]</scope>
    <source>
        <strain evidence="2">LZ_2023a</strain>
        <tissue evidence="2">Muscle</tissue>
    </source>
</reference>
<name>A0AAW0T362_SCYPA</name>